<evidence type="ECO:0000313" key="6">
    <source>
        <dbReference type="EMBL" id="CAB4562145.1"/>
    </source>
</evidence>
<proteinExistence type="inferred from homology"/>
<dbReference type="InterPro" id="IPR051531">
    <property type="entry name" value="N-acetyltransferase"/>
</dbReference>
<evidence type="ECO:0000256" key="3">
    <source>
        <dbReference type="ARBA" id="ARBA00038502"/>
    </source>
</evidence>
<dbReference type="InterPro" id="IPR000182">
    <property type="entry name" value="GNAT_dom"/>
</dbReference>
<organism evidence="5">
    <name type="scientific">freshwater metagenome</name>
    <dbReference type="NCBI Taxonomy" id="449393"/>
    <lineage>
        <taxon>unclassified sequences</taxon>
        <taxon>metagenomes</taxon>
        <taxon>ecological metagenomes</taxon>
    </lineage>
</organism>
<dbReference type="PANTHER" id="PTHR43792:SF8">
    <property type="entry name" value="[RIBOSOMAL PROTEIN US5]-ALANINE N-ACETYLTRANSFERASE"/>
    <property type="match status" value="1"/>
</dbReference>
<feature type="domain" description="N-acetyltransferase" evidence="4">
    <location>
        <begin position="1"/>
        <end position="125"/>
    </location>
</feature>
<sequence>MVSNLLYHERKQTGLAFVILYEGSVVGQLNVANILHGSVSSATIGYWIAKEYAGRNITPYAVALAIDHLFDALALHRVEIDIRPENTASIRVVEKLGLRKEGLKERFIHIDGAWRDHFVFAITREERSDTMLNRLANTQLK</sequence>
<evidence type="ECO:0000256" key="1">
    <source>
        <dbReference type="ARBA" id="ARBA00022679"/>
    </source>
</evidence>
<dbReference type="Gene3D" id="3.40.630.30">
    <property type="match status" value="1"/>
</dbReference>
<keyword evidence="2" id="KW-0012">Acyltransferase</keyword>
<evidence type="ECO:0000313" key="5">
    <source>
        <dbReference type="EMBL" id="CAB4548155.1"/>
    </source>
</evidence>
<dbReference type="InterPro" id="IPR016181">
    <property type="entry name" value="Acyl_CoA_acyltransferase"/>
</dbReference>
<name>A0A6J6CAL4_9ZZZZ</name>
<dbReference type="AlphaFoldDB" id="A0A6J6CAL4"/>
<dbReference type="GO" id="GO:0008999">
    <property type="term" value="F:protein-N-terminal-alanine acetyltransferase activity"/>
    <property type="evidence" value="ECO:0007669"/>
    <property type="project" value="TreeGrafter"/>
</dbReference>
<accession>A0A6J6CAL4</accession>
<dbReference type="GO" id="GO:0005737">
    <property type="term" value="C:cytoplasm"/>
    <property type="evidence" value="ECO:0007669"/>
    <property type="project" value="TreeGrafter"/>
</dbReference>
<reference evidence="5" key="1">
    <citation type="submission" date="2020-05" db="EMBL/GenBank/DDBJ databases">
        <authorList>
            <person name="Chiriac C."/>
            <person name="Salcher M."/>
            <person name="Ghai R."/>
            <person name="Kavagutti S V."/>
        </authorList>
    </citation>
    <scope>NUCLEOTIDE SEQUENCE</scope>
</reference>
<evidence type="ECO:0000259" key="4">
    <source>
        <dbReference type="PROSITE" id="PS51186"/>
    </source>
</evidence>
<dbReference type="PANTHER" id="PTHR43792">
    <property type="entry name" value="GNAT FAMILY, PUTATIVE (AFU_ORTHOLOGUE AFUA_3G00765)-RELATED-RELATED"/>
    <property type="match status" value="1"/>
</dbReference>
<dbReference type="EMBL" id="CAEZST010000013">
    <property type="protein sequence ID" value="CAB4548155.1"/>
    <property type="molecule type" value="Genomic_DNA"/>
</dbReference>
<dbReference type="PROSITE" id="PS51186">
    <property type="entry name" value="GNAT"/>
    <property type="match status" value="1"/>
</dbReference>
<gene>
    <name evidence="5" type="ORF">UFOPK1503_00822</name>
    <name evidence="6" type="ORF">UFOPK1693_00102</name>
</gene>
<protein>
    <submittedName>
        <fullName evidence="5">Unannotated protein</fullName>
    </submittedName>
</protein>
<evidence type="ECO:0000256" key="2">
    <source>
        <dbReference type="ARBA" id="ARBA00023315"/>
    </source>
</evidence>
<keyword evidence="1" id="KW-0808">Transferase</keyword>
<dbReference type="Pfam" id="PF13302">
    <property type="entry name" value="Acetyltransf_3"/>
    <property type="match status" value="1"/>
</dbReference>
<comment type="similarity">
    <text evidence="3">Belongs to the acetyltransferase family. RimJ subfamily.</text>
</comment>
<dbReference type="EMBL" id="CAEZTO010000001">
    <property type="protein sequence ID" value="CAB4562145.1"/>
    <property type="molecule type" value="Genomic_DNA"/>
</dbReference>
<dbReference type="SUPFAM" id="SSF55729">
    <property type="entry name" value="Acyl-CoA N-acyltransferases (Nat)"/>
    <property type="match status" value="1"/>
</dbReference>